<proteinExistence type="predicted"/>
<evidence type="ECO:0000313" key="1">
    <source>
        <dbReference type="EMBL" id="CAH1417740.1"/>
    </source>
</evidence>
<dbReference type="EMBL" id="CAKMRJ010000113">
    <property type="protein sequence ID" value="CAH1417740.1"/>
    <property type="molecule type" value="Genomic_DNA"/>
</dbReference>
<accession>A0AAU9LUX6</accession>
<reference evidence="1 2" key="1">
    <citation type="submission" date="2022-01" db="EMBL/GenBank/DDBJ databases">
        <authorList>
            <person name="Xiong W."/>
            <person name="Schranz E."/>
        </authorList>
    </citation>
    <scope>NUCLEOTIDE SEQUENCE [LARGE SCALE GENOMIC DNA]</scope>
</reference>
<dbReference type="Proteomes" id="UP001157418">
    <property type="component" value="Unassembled WGS sequence"/>
</dbReference>
<gene>
    <name evidence="1" type="ORF">LVIROSA_LOCUS5397</name>
</gene>
<dbReference type="AlphaFoldDB" id="A0AAU9LUX6"/>
<protein>
    <submittedName>
        <fullName evidence="1">Uncharacterized protein</fullName>
    </submittedName>
</protein>
<keyword evidence="2" id="KW-1185">Reference proteome</keyword>
<comment type="caution">
    <text evidence="1">The sequence shown here is derived from an EMBL/GenBank/DDBJ whole genome shotgun (WGS) entry which is preliminary data.</text>
</comment>
<evidence type="ECO:0000313" key="2">
    <source>
        <dbReference type="Proteomes" id="UP001157418"/>
    </source>
</evidence>
<organism evidence="1 2">
    <name type="scientific">Lactuca virosa</name>
    <dbReference type="NCBI Taxonomy" id="75947"/>
    <lineage>
        <taxon>Eukaryota</taxon>
        <taxon>Viridiplantae</taxon>
        <taxon>Streptophyta</taxon>
        <taxon>Embryophyta</taxon>
        <taxon>Tracheophyta</taxon>
        <taxon>Spermatophyta</taxon>
        <taxon>Magnoliopsida</taxon>
        <taxon>eudicotyledons</taxon>
        <taxon>Gunneridae</taxon>
        <taxon>Pentapetalae</taxon>
        <taxon>asterids</taxon>
        <taxon>campanulids</taxon>
        <taxon>Asterales</taxon>
        <taxon>Asteraceae</taxon>
        <taxon>Cichorioideae</taxon>
        <taxon>Cichorieae</taxon>
        <taxon>Lactucinae</taxon>
        <taxon>Lactuca</taxon>
    </lineage>
</organism>
<sequence>MDVAVIDWKDLKFEKDILYEDINAPQWIDFSSHDPPVDDEARGIHKAPLNFRAREAAIVAAHGKMVDFQRRKNALRGTGFYQKAHMEIKKADGNGAVIAEQVFENTKTKFSMY</sequence>
<name>A0AAU9LUX6_9ASTR</name>